<dbReference type="PROSITE" id="PS51257">
    <property type="entry name" value="PROKAR_LIPOPROTEIN"/>
    <property type="match status" value="1"/>
</dbReference>
<reference evidence="6 7" key="1">
    <citation type="submission" date="2020-08" db="EMBL/GenBank/DDBJ databases">
        <title>Sequencing the genomes of 1000 actinobacteria strains.</title>
        <authorList>
            <person name="Klenk H.-P."/>
        </authorList>
    </citation>
    <scope>NUCLEOTIDE SEQUENCE [LARGE SCALE GENOMIC DNA]</scope>
    <source>
        <strain evidence="6 7">DSM 17294</strain>
    </source>
</reference>
<keyword evidence="3 4" id="KW-0732">Signal</keyword>
<comment type="similarity">
    <text evidence="1">Belongs to the bacterial solute-binding protein 5 family.</text>
</comment>
<protein>
    <submittedName>
        <fullName evidence="6">Peptide/nickel transport system substrate-binding protein</fullName>
    </submittedName>
</protein>
<dbReference type="PANTHER" id="PTHR30290:SF9">
    <property type="entry name" value="OLIGOPEPTIDE-BINDING PROTEIN APPA"/>
    <property type="match status" value="1"/>
</dbReference>
<accession>A0A841DJM9</accession>
<evidence type="ECO:0000313" key="7">
    <source>
        <dbReference type="Proteomes" id="UP000558997"/>
    </source>
</evidence>
<dbReference type="RefSeq" id="WP_202887116.1">
    <property type="nucleotide sequence ID" value="NZ_BAAAVN010000005.1"/>
</dbReference>
<dbReference type="SUPFAM" id="SSF53850">
    <property type="entry name" value="Periplasmic binding protein-like II"/>
    <property type="match status" value="1"/>
</dbReference>
<keyword evidence="2" id="KW-0813">Transport</keyword>
<evidence type="ECO:0000256" key="3">
    <source>
        <dbReference type="ARBA" id="ARBA00022729"/>
    </source>
</evidence>
<dbReference type="Pfam" id="PF00496">
    <property type="entry name" value="SBP_bac_5"/>
    <property type="match status" value="1"/>
</dbReference>
<dbReference type="GO" id="GO:0043190">
    <property type="term" value="C:ATP-binding cassette (ABC) transporter complex"/>
    <property type="evidence" value="ECO:0007669"/>
    <property type="project" value="InterPro"/>
</dbReference>
<evidence type="ECO:0000256" key="2">
    <source>
        <dbReference type="ARBA" id="ARBA00022448"/>
    </source>
</evidence>
<name>A0A841DJM9_9ACTN</name>
<evidence type="ECO:0000256" key="4">
    <source>
        <dbReference type="SAM" id="SignalP"/>
    </source>
</evidence>
<dbReference type="EMBL" id="JACHNF010000001">
    <property type="protein sequence ID" value="MBB5977285.1"/>
    <property type="molecule type" value="Genomic_DNA"/>
</dbReference>
<feature type="domain" description="Solute-binding protein family 5" evidence="5">
    <location>
        <begin position="78"/>
        <end position="429"/>
    </location>
</feature>
<gene>
    <name evidence="6" type="ORF">HDA44_000626</name>
</gene>
<dbReference type="CDD" id="cd00995">
    <property type="entry name" value="PBP2_NikA_DppA_OppA_like"/>
    <property type="match status" value="1"/>
</dbReference>
<dbReference type="Proteomes" id="UP000558997">
    <property type="component" value="Unassembled WGS sequence"/>
</dbReference>
<dbReference type="InterPro" id="IPR030678">
    <property type="entry name" value="Peptide/Ni-bd"/>
</dbReference>
<evidence type="ECO:0000313" key="6">
    <source>
        <dbReference type="EMBL" id="MBB5977285.1"/>
    </source>
</evidence>
<evidence type="ECO:0000256" key="1">
    <source>
        <dbReference type="ARBA" id="ARBA00005695"/>
    </source>
</evidence>
<feature type="signal peptide" evidence="4">
    <location>
        <begin position="1"/>
        <end position="24"/>
    </location>
</feature>
<dbReference type="GO" id="GO:1904680">
    <property type="term" value="F:peptide transmembrane transporter activity"/>
    <property type="evidence" value="ECO:0007669"/>
    <property type="project" value="TreeGrafter"/>
</dbReference>
<dbReference type="Gene3D" id="3.10.105.10">
    <property type="entry name" value="Dipeptide-binding Protein, Domain 3"/>
    <property type="match status" value="1"/>
</dbReference>
<dbReference type="Gene3D" id="3.40.190.10">
    <property type="entry name" value="Periplasmic binding protein-like II"/>
    <property type="match status" value="1"/>
</dbReference>
<feature type="chain" id="PRO_5038670352" evidence="4">
    <location>
        <begin position="25"/>
        <end position="524"/>
    </location>
</feature>
<comment type="caution">
    <text evidence="6">The sequence shown here is derived from an EMBL/GenBank/DDBJ whole genome shotgun (WGS) entry which is preliminary data.</text>
</comment>
<keyword evidence="7" id="KW-1185">Reference proteome</keyword>
<sequence length="524" mass="54698">MIRSTRPLRVLAVAAILAVSGCSASGNSDGDVVRDGTFTMAIPSDPGGMNPMRAAEGVTQNVLRFAYDSLVAFAPDGKVEPYLAQSWKAGPRSVAFTLRDGITCSNGKTFTAAAAAATLNFAGDPAKKSDYLRDLPPGMKAAAEGNTVTVSTPNPDQFLLYKVGGILMVCPDGLSDPASLTKQTQGTGMFQLSDAAAGDHYTFTRRDEFVWGPGGVTAKEQGLPKTVVLRVVPSETTAANLLVSGEVNVTSILGPDRKRVAEVAGVQESIRSPLGLTFFNQAAGRPGADQAVRRALTTGMDRDALARVMTDGTGATPRSLLTIPPDPCHADTVSGAFPAFDAGKAAAELEAAGWVAGPDGVRTKDGKKLHLRFIYNSALGDSVVAAAELLRDNWKRIGVELEIKGYPPSNLGTIVYETGDWDAGWLPITVGIPSDFVARLSGPTPPAGANLASIHNAGYDKETAAAAALPLDRACPHWIAAEKALFEKVDVVPVVDGTIPTFGKGVGFRLQGGLIDPTSLRLKG</sequence>
<organism evidence="6 7">
    <name type="scientific">Kribbella solani</name>
    <dbReference type="NCBI Taxonomy" id="236067"/>
    <lineage>
        <taxon>Bacteria</taxon>
        <taxon>Bacillati</taxon>
        <taxon>Actinomycetota</taxon>
        <taxon>Actinomycetes</taxon>
        <taxon>Propionibacteriales</taxon>
        <taxon>Kribbellaceae</taxon>
        <taxon>Kribbella</taxon>
    </lineage>
</organism>
<dbReference type="InterPro" id="IPR000914">
    <property type="entry name" value="SBP_5_dom"/>
</dbReference>
<dbReference type="GO" id="GO:0015833">
    <property type="term" value="P:peptide transport"/>
    <property type="evidence" value="ECO:0007669"/>
    <property type="project" value="TreeGrafter"/>
</dbReference>
<proteinExistence type="inferred from homology"/>
<evidence type="ECO:0000259" key="5">
    <source>
        <dbReference type="Pfam" id="PF00496"/>
    </source>
</evidence>
<dbReference type="AlphaFoldDB" id="A0A841DJM9"/>
<dbReference type="PIRSF" id="PIRSF002741">
    <property type="entry name" value="MppA"/>
    <property type="match status" value="1"/>
</dbReference>
<dbReference type="PANTHER" id="PTHR30290">
    <property type="entry name" value="PERIPLASMIC BINDING COMPONENT OF ABC TRANSPORTER"/>
    <property type="match status" value="1"/>
</dbReference>
<dbReference type="GO" id="GO:0042597">
    <property type="term" value="C:periplasmic space"/>
    <property type="evidence" value="ECO:0007669"/>
    <property type="project" value="UniProtKB-ARBA"/>
</dbReference>
<dbReference type="InterPro" id="IPR039424">
    <property type="entry name" value="SBP_5"/>
</dbReference>